<dbReference type="Proteomes" id="UP000304951">
    <property type="component" value="Unassembled WGS sequence"/>
</dbReference>
<proteinExistence type="predicted"/>
<evidence type="ECO:0000313" key="1">
    <source>
        <dbReference type="EMBL" id="THV70628.1"/>
    </source>
</evidence>
<reference evidence="1 2" key="1">
    <citation type="submission" date="2018-10" db="EMBL/GenBank/DDBJ databases">
        <title>Fifty Aureobasidium pullulans genomes reveal a recombining polyextremotolerant generalist.</title>
        <authorList>
            <person name="Gostincar C."/>
            <person name="Turk M."/>
            <person name="Zajc J."/>
            <person name="Gunde-Cimerman N."/>
        </authorList>
    </citation>
    <scope>NUCLEOTIDE SEQUENCE [LARGE SCALE GENOMIC DNA]</scope>
    <source>
        <strain evidence="1 2">EXF-11900</strain>
    </source>
</reference>
<name>A0A4S8SIS1_AURPU</name>
<protein>
    <submittedName>
        <fullName evidence="1">Uncharacterized protein</fullName>
    </submittedName>
</protein>
<evidence type="ECO:0000313" key="2">
    <source>
        <dbReference type="Proteomes" id="UP000304951"/>
    </source>
</evidence>
<comment type="caution">
    <text evidence="1">The sequence shown here is derived from an EMBL/GenBank/DDBJ whole genome shotgun (WGS) entry which is preliminary data.</text>
</comment>
<dbReference type="AlphaFoldDB" id="A0A4S8SIS1"/>
<organism evidence="1 2">
    <name type="scientific">Aureobasidium pullulans</name>
    <name type="common">Black yeast</name>
    <name type="synonym">Pullularia pullulans</name>
    <dbReference type="NCBI Taxonomy" id="5580"/>
    <lineage>
        <taxon>Eukaryota</taxon>
        <taxon>Fungi</taxon>
        <taxon>Dikarya</taxon>
        <taxon>Ascomycota</taxon>
        <taxon>Pezizomycotina</taxon>
        <taxon>Dothideomycetes</taxon>
        <taxon>Dothideomycetidae</taxon>
        <taxon>Dothideales</taxon>
        <taxon>Saccotheciaceae</taxon>
        <taxon>Aureobasidium</taxon>
    </lineage>
</organism>
<dbReference type="EMBL" id="QZAF01000189">
    <property type="protein sequence ID" value="THV70628.1"/>
    <property type="molecule type" value="Genomic_DNA"/>
</dbReference>
<gene>
    <name evidence="1" type="ORF">D6D28_05029</name>
</gene>
<accession>A0A4S8SIS1</accession>
<sequence>MGPLSLGPRVNATVRHLASSSPSLVPIFQMIPRQLKYETLQYTEIGKTSLLALLSTESEDVTEEPMSLALGHHCSLHRAPRQR</sequence>